<dbReference type="Pfam" id="PF03009">
    <property type="entry name" value="GDPD"/>
    <property type="match status" value="1"/>
</dbReference>
<dbReference type="RefSeq" id="WP_058240862.1">
    <property type="nucleotide sequence ID" value="NZ_CYPW01000027.1"/>
</dbReference>
<keyword evidence="4" id="KW-1185">Reference proteome</keyword>
<protein>
    <submittedName>
        <fullName evidence="3">Glycerophosphoryl diester phosphodiesterase</fullName>
        <ecNumber evidence="3">3.1.4.46</ecNumber>
    </submittedName>
</protein>
<dbReference type="InterPro" id="IPR030395">
    <property type="entry name" value="GP_PDE_dom"/>
</dbReference>
<feature type="transmembrane region" description="Helical" evidence="1">
    <location>
        <begin position="63"/>
        <end position="88"/>
    </location>
</feature>
<evidence type="ECO:0000259" key="2">
    <source>
        <dbReference type="PROSITE" id="PS51704"/>
    </source>
</evidence>
<dbReference type="AlphaFoldDB" id="A0A0P1FCY5"/>
<dbReference type="Proteomes" id="UP000054823">
    <property type="component" value="Unassembled WGS sequence"/>
</dbReference>
<dbReference type="PROSITE" id="PS51704">
    <property type="entry name" value="GP_PDE"/>
    <property type="match status" value="1"/>
</dbReference>
<gene>
    <name evidence="3" type="primary">ugpQ</name>
    <name evidence="3" type="ORF">SHM7688_03195</name>
</gene>
<feature type="transmembrane region" description="Helical" evidence="1">
    <location>
        <begin position="27"/>
        <end position="51"/>
    </location>
</feature>
<keyword evidence="3" id="KW-0378">Hydrolase</keyword>
<feature type="transmembrane region" description="Helical" evidence="1">
    <location>
        <begin position="225"/>
        <end position="253"/>
    </location>
</feature>
<dbReference type="GO" id="GO:0006629">
    <property type="term" value="P:lipid metabolic process"/>
    <property type="evidence" value="ECO:0007669"/>
    <property type="project" value="InterPro"/>
</dbReference>
<dbReference type="PANTHER" id="PTHR46211:SF8">
    <property type="entry name" value="PHOSPHODIESTERASE"/>
    <property type="match status" value="1"/>
</dbReference>
<dbReference type="Pfam" id="PF10110">
    <property type="entry name" value="GPDPase_memb"/>
    <property type="match status" value="1"/>
</dbReference>
<feature type="transmembrane region" description="Helical" evidence="1">
    <location>
        <begin position="315"/>
        <end position="341"/>
    </location>
</feature>
<feature type="domain" description="GP-PDE" evidence="2">
    <location>
        <begin position="347"/>
        <end position="577"/>
    </location>
</feature>
<dbReference type="EC" id="3.1.4.46" evidence="3"/>
<reference evidence="3 4" key="1">
    <citation type="submission" date="2015-09" db="EMBL/GenBank/DDBJ databases">
        <authorList>
            <consortium name="Swine Surveillance"/>
        </authorList>
    </citation>
    <scope>NUCLEOTIDE SEQUENCE [LARGE SCALE GENOMIC DNA]</scope>
    <source>
        <strain evidence="3 4">CECT 7688</strain>
    </source>
</reference>
<evidence type="ECO:0000313" key="4">
    <source>
        <dbReference type="Proteomes" id="UP000054823"/>
    </source>
</evidence>
<feature type="transmembrane region" description="Helical" evidence="1">
    <location>
        <begin position="172"/>
        <end position="205"/>
    </location>
</feature>
<dbReference type="SUPFAM" id="SSF51695">
    <property type="entry name" value="PLC-like phosphodiesterases"/>
    <property type="match status" value="1"/>
</dbReference>
<dbReference type="InterPro" id="IPR017946">
    <property type="entry name" value="PLC-like_Pdiesterase_TIM-brl"/>
</dbReference>
<sequence>MAHTVSDVLQHYKLAWRLRLPFVKTHVIFNILMASIFAPLMALTVFVALKLSGKPALADFDIAVFLLSPVGLLAGVTMAGLFIVLLVLDVSLMMAVALRDHQAKSHDLWDGVSLVLPRLPAVFGVGVQLALRVLVMAVPFLAIAGAAFVYWLTEHDINYYLSQHPPEFRQAVMVIGGALAALIVLLIWRSLGWVLSVPLVVFDGLSPRAAIRESQQRMQGRRVQFLGKLVIWAAMGGVISLLLLAAVGMLLQLGLEFMPFGLRGVAVFLLLSTGVWALLNLFLTAFTTGALAVSFMEEADWPRSGVQKAARMPRVLLIMCVMLALGVSVLGGLGVAGVMAVDSTRPVAVIAHRGAAGARPENTMASVLKAIEDQTDWVEIDVQETRDGAVVVIHDSDFMKVAGNPLKIWDATLTDLEKIDIGSWYDPAYAAERTPLLKDILLAAKDKAGVVIELKYYGHDEMLEQRVVDIVEETGMQDQVKIMSLKYDAVQKMRTLRPDWTIGLLASASLGNMWKLDADFLAVNSATISTRLVRSSQEVGKKVYVWTVNDALSMSGMLSFGVDGLITDEPALARQVLADRRTLSGVERLVLGLAGRIGLDLPERDDSES</sequence>
<proteinExistence type="predicted"/>
<dbReference type="PANTHER" id="PTHR46211">
    <property type="entry name" value="GLYCEROPHOSPHORYL DIESTER PHOSPHODIESTERASE"/>
    <property type="match status" value="1"/>
</dbReference>
<organism evidence="3 4">
    <name type="scientific">Shimia marina</name>
    <dbReference type="NCBI Taxonomy" id="321267"/>
    <lineage>
        <taxon>Bacteria</taxon>
        <taxon>Pseudomonadati</taxon>
        <taxon>Pseudomonadota</taxon>
        <taxon>Alphaproteobacteria</taxon>
        <taxon>Rhodobacterales</taxon>
        <taxon>Roseobacteraceae</taxon>
    </lineage>
</organism>
<dbReference type="EMBL" id="CYPW01000027">
    <property type="protein sequence ID" value="CUH53735.1"/>
    <property type="molecule type" value="Genomic_DNA"/>
</dbReference>
<dbReference type="STRING" id="321267.SHM7688_03195"/>
<keyword evidence="1" id="KW-0472">Membrane</keyword>
<dbReference type="Gene3D" id="3.20.20.190">
    <property type="entry name" value="Phosphatidylinositol (PI) phosphodiesterase"/>
    <property type="match status" value="1"/>
</dbReference>
<feature type="transmembrane region" description="Helical" evidence="1">
    <location>
        <begin position="265"/>
        <end position="295"/>
    </location>
</feature>
<evidence type="ECO:0000256" key="1">
    <source>
        <dbReference type="SAM" id="Phobius"/>
    </source>
</evidence>
<evidence type="ECO:0000313" key="3">
    <source>
        <dbReference type="EMBL" id="CUH53735.1"/>
    </source>
</evidence>
<name>A0A0P1FCY5_9RHOB</name>
<keyword evidence="1" id="KW-0812">Transmembrane</keyword>
<keyword evidence="1" id="KW-1133">Transmembrane helix</keyword>
<dbReference type="InterPro" id="IPR018476">
    <property type="entry name" value="GlyceroP-diester-Pdiesterase_M"/>
</dbReference>
<feature type="transmembrane region" description="Helical" evidence="1">
    <location>
        <begin position="133"/>
        <end position="152"/>
    </location>
</feature>
<dbReference type="GO" id="GO:0008889">
    <property type="term" value="F:glycerophosphodiester phosphodiesterase activity"/>
    <property type="evidence" value="ECO:0007669"/>
    <property type="project" value="UniProtKB-EC"/>
</dbReference>
<accession>A0A0P1FCY5</accession>